<dbReference type="InterPro" id="IPR011115">
    <property type="entry name" value="SecA_DEAD"/>
</dbReference>
<name>A0A4S2GVP6_9PROT</name>
<dbReference type="GO" id="GO:0017038">
    <property type="term" value="P:protein import"/>
    <property type="evidence" value="ECO:0007669"/>
    <property type="project" value="InterPro"/>
</dbReference>
<evidence type="ECO:0000256" key="3">
    <source>
        <dbReference type="ARBA" id="ARBA00022741"/>
    </source>
</evidence>
<dbReference type="GO" id="GO:0005886">
    <property type="term" value="C:plasma membrane"/>
    <property type="evidence" value="ECO:0007669"/>
    <property type="project" value="TreeGrafter"/>
</dbReference>
<dbReference type="GO" id="GO:0005524">
    <property type="term" value="F:ATP binding"/>
    <property type="evidence" value="ECO:0007669"/>
    <property type="project" value="UniProtKB-KW"/>
</dbReference>
<evidence type="ECO:0000256" key="7">
    <source>
        <dbReference type="ARBA" id="ARBA00023010"/>
    </source>
</evidence>
<dbReference type="Pfam" id="PF21090">
    <property type="entry name" value="P-loop_SecA"/>
    <property type="match status" value="1"/>
</dbReference>
<proteinExistence type="predicted"/>
<feature type="non-terminal residue" evidence="11">
    <location>
        <position position="108"/>
    </location>
</feature>
<sequence length="108" mass="11763">GRRLSDGLHQAIEAKEGVDSKPENQTLASITFQNYFRLDDKLAGMTGTAATEAGEFDSIYGLGVVETPTNKPIARLDEEDELYRTAKEKYDAIIASIEEANAKGQPSL</sequence>
<dbReference type="GO" id="GO:0005829">
    <property type="term" value="C:cytosol"/>
    <property type="evidence" value="ECO:0007669"/>
    <property type="project" value="TreeGrafter"/>
</dbReference>
<keyword evidence="3" id="KW-0547">Nucleotide-binding</keyword>
<dbReference type="PANTHER" id="PTHR30612">
    <property type="entry name" value="SECA INNER MEMBRANE COMPONENT OF SEC PROTEIN SECRETION SYSTEM"/>
    <property type="match status" value="1"/>
</dbReference>
<dbReference type="GO" id="GO:0006886">
    <property type="term" value="P:intracellular protein transport"/>
    <property type="evidence" value="ECO:0007669"/>
    <property type="project" value="InterPro"/>
</dbReference>
<feature type="domain" description="SecA family profile" evidence="10">
    <location>
        <begin position="1"/>
        <end position="108"/>
    </location>
</feature>
<accession>A0A4S2GVP6</accession>
<dbReference type="InterPro" id="IPR044722">
    <property type="entry name" value="SecA_SF2_C"/>
</dbReference>
<dbReference type="EMBL" id="SRXW01000032">
    <property type="protein sequence ID" value="TGY86908.1"/>
    <property type="molecule type" value="Genomic_DNA"/>
</dbReference>
<evidence type="ECO:0000256" key="1">
    <source>
        <dbReference type="ARBA" id="ARBA00022448"/>
    </source>
</evidence>
<gene>
    <name evidence="11" type="ORF">E5163_16655</name>
</gene>
<keyword evidence="1" id="KW-0813">Transport</keyword>
<keyword evidence="2" id="KW-1003">Cell membrane</keyword>
<dbReference type="SUPFAM" id="SSF81767">
    <property type="entry name" value="Pre-protein crosslinking domain of SecA"/>
    <property type="match status" value="1"/>
</dbReference>
<evidence type="ECO:0000259" key="10">
    <source>
        <dbReference type="PROSITE" id="PS51196"/>
    </source>
</evidence>
<dbReference type="GO" id="GO:0031522">
    <property type="term" value="C:cell envelope Sec protein transport complex"/>
    <property type="evidence" value="ECO:0007669"/>
    <property type="project" value="TreeGrafter"/>
</dbReference>
<dbReference type="PRINTS" id="PR00906">
    <property type="entry name" value="SECA"/>
</dbReference>
<dbReference type="GO" id="GO:0043952">
    <property type="term" value="P:protein transport by the Sec complex"/>
    <property type="evidence" value="ECO:0007669"/>
    <property type="project" value="TreeGrafter"/>
</dbReference>
<evidence type="ECO:0000256" key="5">
    <source>
        <dbReference type="ARBA" id="ARBA00022927"/>
    </source>
</evidence>
<dbReference type="PANTHER" id="PTHR30612:SF0">
    <property type="entry name" value="CHLOROPLAST PROTEIN-TRANSPORTING ATPASE"/>
    <property type="match status" value="1"/>
</dbReference>
<dbReference type="InterPro" id="IPR000185">
    <property type="entry name" value="SecA"/>
</dbReference>
<organism evidence="11 12">
    <name type="scientific">Marinicauda algicola</name>
    <dbReference type="NCBI Taxonomy" id="2029849"/>
    <lineage>
        <taxon>Bacteria</taxon>
        <taxon>Pseudomonadati</taxon>
        <taxon>Pseudomonadota</taxon>
        <taxon>Alphaproteobacteria</taxon>
        <taxon>Maricaulales</taxon>
        <taxon>Maricaulaceae</taxon>
        <taxon>Marinicauda</taxon>
    </lineage>
</organism>
<evidence type="ECO:0000256" key="6">
    <source>
        <dbReference type="ARBA" id="ARBA00022967"/>
    </source>
</evidence>
<dbReference type="PROSITE" id="PS51196">
    <property type="entry name" value="SECA_MOTOR_DEAD"/>
    <property type="match status" value="1"/>
</dbReference>
<comment type="caution">
    <text evidence="11">The sequence shown here is derived from an EMBL/GenBank/DDBJ whole genome shotgun (WGS) entry which is preliminary data.</text>
</comment>
<dbReference type="Proteomes" id="UP000308054">
    <property type="component" value="Unassembled WGS sequence"/>
</dbReference>
<keyword evidence="4" id="KW-0067">ATP-binding</keyword>
<dbReference type="InterPro" id="IPR014018">
    <property type="entry name" value="SecA_motor_DEAD"/>
</dbReference>
<dbReference type="SUPFAM" id="SSF52540">
    <property type="entry name" value="P-loop containing nucleoside triphosphate hydrolases"/>
    <property type="match status" value="1"/>
</dbReference>
<dbReference type="Gene3D" id="3.40.50.300">
    <property type="entry name" value="P-loop containing nucleotide triphosphate hydrolases"/>
    <property type="match status" value="2"/>
</dbReference>
<feature type="non-terminal residue" evidence="11">
    <location>
        <position position="1"/>
    </location>
</feature>
<keyword evidence="12" id="KW-1185">Reference proteome</keyword>
<keyword evidence="8" id="KW-0472">Membrane</keyword>
<protein>
    <submittedName>
        <fullName evidence="11">Preprotein translocase subunit SecA</fullName>
    </submittedName>
</protein>
<reference evidence="11 12" key="1">
    <citation type="journal article" date="2017" name="Int. J. Syst. Evol. Microbiol.">
        <title>Marinicauda algicola sp. nov., isolated from a marine red alga Rhodosorus marinus.</title>
        <authorList>
            <person name="Jeong S.E."/>
            <person name="Jeon S.H."/>
            <person name="Chun B.H."/>
            <person name="Kim D.W."/>
            <person name="Jeon C.O."/>
        </authorList>
    </citation>
    <scope>NUCLEOTIDE SEQUENCE [LARGE SCALE GENOMIC DNA]</scope>
    <source>
        <strain evidence="11 12">JCM 31718</strain>
    </source>
</reference>
<dbReference type="Pfam" id="PF07517">
    <property type="entry name" value="SecA_DEAD"/>
    <property type="match status" value="1"/>
</dbReference>
<dbReference type="GO" id="GO:0006605">
    <property type="term" value="P:protein targeting"/>
    <property type="evidence" value="ECO:0007669"/>
    <property type="project" value="InterPro"/>
</dbReference>
<evidence type="ECO:0000256" key="4">
    <source>
        <dbReference type="ARBA" id="ARBA00022840"/>
    </source>
</evidence>
<feature type="region of interest" description="Disordered" evidence="9">
    <location>
        <begin position="1"/>
        <end position="20"/>
    </location>
</feature>
<evidence type="ECO:0000256" key="2">
    <source>
        <dbReference type="ARBA" id="ARBA00022475"/>
    </source>
</evidence>
<keyword evidence="6" id="KW-1278">Translocase</keyword>
<evidence type="ECO:0000313" key="12">
    <source>
        <dbReference type="Proteomes" id="UP000308054"/>
    </source>
</evidence>
<keyword evidence="7" id="KW-0811">Translocation</keyword>
<keyword evidence="5" id="KW-0653">Protein transport</keyword>
<dbReference type="InterPro" id="IPR027417">
    <property type="entry name" value="P-loop_NTPase"/>
</dbReference>
<evidence type="ECO:0000256" key="9">
    <source>
        <dbReference type="SAM" id="MobiDB-lite"/>
    </source>
</evidence>
<evidence type="ECO:0000313" key="11">
    <source>
        <dbReference type="EMBL" id="TGY86908.1"/>
    </source>
</evidence>
<dbReference type="AlphaFoldDB" id="A0A4S2GVP6"/>
<dbReference type="InterPro" id="IPR036670">
    <property type="entry name" value="SecA_X-link_sf"/>
</dbReference>
<evidence type="ECO:0000256" key="8">
    <source>
        <dbReference type="ARBA" id="ARBA00023136"/>
    </source>
</evidence>